<dbReference type="Gene3D" id="3.40.50.300">
    <property type="entry name" value="P-loop containing nucleotide triphosphate hydrolases"/>
    <property type="match status" value="1"/>
</dbReference>
<dbReference type="EMBL" id="BARS01052853">
    <property type="protein sequence ID" value="GAG46344.1"/>
    <property type="molecule type" value="Genomic_DNA"/>
</dbReference>
<dbReference type="InterPro" id="IPR041027">
    <property type="entry name" value="FtsK_alpha"/>
</dbReference>
<dbReference type="AlphaFoldDB" id="X0XSZ5"/>
<dbReference type="GO" id="GO:0005524">
    <property type="term" value="F:ATP binding"/>
    <property type="evidence" value="ECO:0007669"/>
    <property type="project" value="UniProtKB-KW"/>
</dbReference>
<feature type="domain" description="FtsK" evidence="5">
    <location>
        <begin position="122"/>
        <end position="229"/>
    </location>
</feature>
<proteinExistence type="inferred from homology"/>
<evidence type="ECO:0000256" key="4">
    <source>
        <dbReference type="ARBA" id="ARBA00023125"/>
    </source>
</evidence>
<dbReference type="Pfam" id="PF01580">
    <property type="entry name" value="FtsK_SpoIIIE"/>
    <property type="match status" value="1"/>
</dbReference>
<evidence type="ECO:0000256" key="2">
    <source>
        <dbReference type="ARBA" id="ARBA00022741"/>
    </source>
</evidence>
<keyword evidence="4" id="KW-0238">DNA-binding</keyword>
<organism evidence="6">
    <name type="scientific">marine sediment metagenome</name>
    <dbReference type="NCBI Taxonomy" id="412755"/>
    <lineage>
        <taxon>unclassified sequences</taxon>
        <taxon>metagenomes</taxon>
        <taxon>ecological metagenomes</taxon>
    </lineage>
</organism>
<feature type="non-terminal residue" evidence="6">
    <location>
        <position position="1"/>
    </location>
</feature>
<dbReference type="GO" id="GO:0003677">
    <property type="term" value="F:DNA binding"/>
    <property type="evidence" value="ECO:0007669"/>
    <property type="project" value="UniProtKB-KW"/>
</dbReference>
<dbReference type="SUPFAM" id="SSF52540">
    <property type="entry name" value="P-loop containing nucleoside triphosphate hydrolases"/>
    <property type="match status" value="1"/>
</dbReference>
<comment type="caution">
    <text evidence="6">The sequence shown here is derived from an EMBL/GenBank/DDBJ whole genome shotgun (WGS) entry which is preliminary data.</text>
</comment>
<evidence type="ECO:0000256" key="1">
    <source>
        <dbReference type="ARBA" id="ARBA00006474"/>
    </source>
</evidence>
<dbReference type="InterPro" id="IPR027417">
    <property type="entry name" value="P-loop_NTPase"/>
</dbReference>
<dbReference type="PANTHER" id="PTHR22683">
    <property type="entry name" value="SPORULATION PROTEIN RELATED"/>
    <property type="match status" value="1"/>
</dbReference>
<name>X0XSZ5_9ZZZZ</name>
<evidence type="ECO:0000256" key="3">
    <source>
        <dbReference type="ARBA" id="ARBA00022840"/>
    </source>
</evidence>
<comment type="similarity">
    <text evidence="1">Belongs to the FtsK/SpoIIIE/SftA family.</text>
</comment>
<evidence type="ECO:0000259" key="5">
    <source>
        <dbReference type="PROSITE" id="PS50901"/>
    </source>
</evidence>
<reference evidence="6" key="1">
    <citation type="journal article" date="2014" name="Front. Microbiol.">
        <title>High frequency of phylogenetically diverse reductive dehalogenase-homologous genes in deep subseafloor sedimentary metagenomes.</title>
        <authorList>
            <person name="Kawai M."/>
            <person name="Futagami T."/>
            <person name="Toyoda A."/>
            <person name="Takaki Y."/>
            <person name="Nishi S."/>
            <person name="Hori S."/>
            <person name="Arai W."/>
            <person name="Tsubouchi T."/>
            <person name="Morono Y."/>
            <person name="Uchiyama I."/>
            <person name="Ito T."/>
            <person name="Fujiyama A."/>
            <person name="Inagaki F."/>
            <person name="Takami H."/>
        </authorList>
    </citation>
    <scope>NUCLEOTIDE SEQUENCE</scope>
    <source>
        <strain evidence="6">Expedition CK06-06</strain>
    </source>
</reference>
<evidence type="ECO:0000313" key="6">
    <source>
        <dbReference type="EMBL" id="GAG46344.1"/>
    </source>
</evidence>
<gene>
    <name evidence="6" type="ORF">S01H1_78520</name>
</gene>
<accession>X0XSZ5</accession>
<sequence>EAEKLDKDELFQKKQAIEKKLLEFRVEGEVREYHPGPIVTTYEYYPHPGVKVSQVASRSEELSMALAAESVRIQRIPGKSSLGIEVPNNRREIIKIRDLIESDSFRNSPSKLTIALGKTIHGENYLTDLAVMPHLLIGGATGTGKSVALNAIIASILYKATPEEVKIILVDPKRLEFTHYDGLPHLLCPVVKDPKKAGSILIDAVYKMEERYHTLGSQKVRNIEQYNQK</sequence>
<feature type="non-terminal residue" evidence="6">
    <location>
        <position position="229"/>
    </location>
</feature>
<keyword evidence="3" id="KW-0067">ATP-binding</keyword>
<dbReference type="Gene3D" id="3.30.980.40">
    <property type="match status" value="1"/>
</dbReference>
<dbReference type="InterPro" id="IPR002543">
    <property type="entry name" value="FtsK_dom"/>
</dbReference>
<dbReference type="Pfam" id="PF17854">
    <property type="entry name" value="FtsK_alpha"/>
    <property type="match status" value="1"/>
</dbReference>
<keyword evidence="2" id="KW-0547">Nucleotide-binding</keyword>
<dbReference type="PANTHER" id="PTHR22683:SF41">
    <property type="entry name" value="DNA TRANSLOCASE FTSK"/>
    <property type="match status" value="1"/>
</dbReference>
<dbReference type="InterPro" id="IPR050206">
    <property type="entry name" value="FtsK/SpoIIIE/SftA"/>
</dbReference>
<dbReference type="PROSITE" id="PS50901">
    <property type="entry name" value="FTSK"/>
    <property type="match status" value="1"/>
</dbReference>
<protein>
    <recommendedName>
        <fullName evidence="5">FtsK domain-containing protein</fullName>
    </recommendedName>
</protein>